<dbReference type="EMBL" id="BPLQ01014652">
    <property type="protein sequence ID" value="GIY81614.1"/>
    <property type="molecule type" value="Genomic_DNA"/>
</dbReference>
<name>A0AAV4WIC4_9ARAC</name>
<sequence>RDLSVSGWNVAEASRMFMELSTEVEAKTTTRAKRRTEYGVRNENYNAMKTAALAEN</sequence>
<protein>
    <submittedName>
        <fullName evidence="1">Uncharacterized protein</fullName>
    </submittedName>
</protein>
<dbReference type="AlphaFoldDB" id="A0AAV4WIC4"/>
<reference evidence="1 2" key="1">
    <citation type="submission" date="2021-06" db="EMBL/GenBank/DDBJ databases">
        <title>Caerostris darwini draft genome.</title>
        <authorList>
            <person name="Kono N."/>
            <person name="Arakawa K."/>
        </authorList>
    </citation>
    <scope>NUCLEOTIDE SEQUENCE [LARGE SCALE GENOMIC DNA]</scope>
</reference>
<dbReference type="Proteomes" id="UP001054837">
    <property type="component" value="Unassembled WGS sequence"/>
</dbReference>
<keyword evidence="2" id="KW-1185">Reference proteome</keyword>
<evidence type="ECO:0000313" key="2">
    <source>
        <dbReference type="Proteomes" id="UP001054837"/>
    </source>
</evidence>
<gene>
    <name evidence="1" type="ORF">CDAR_587201</name>
</gene>
<feature type="non-terminal residue" evidence="1">
    <location>
        <position position="1"/>
    </location>
</feature>
<proteinExistence type="predicted"/>
<evidence type="ECO:0000313" key="1">
    <source>
        <dbReference type="EMBL" id="GIY81614.1"/>
    </source>
</evidence>
<organism evidence="1 2">
    <name type="scientific">Caerostris darwini</name>
    <dbReference type="NCBI Taxonomy" id="1538125"/>
    <lineage>
        <taxon>Eukaryota</taxon>
        <taxon>Metazoa</taxon>
        <taxon>Ecdysozoa</taxon>
        <taxon>Arthropoda</taxon>
        <taxon>Chelicerata</taxon>
        <taxon>Arachnida</taxon>
        <taxon>Araneae</taxon>
        <taxon>Araneomorphae</taxon>
        <taxon>Entelegynae</taxon>
        <taxon>Araneoidea</taxon>
        <taxon>Araneidae</taxon>
        <taxon>Caerostris</taxon>
    </lineage>
</organism>
<accession>A0AAV4WIC4</accession>
<comment type="caution">
    <text evidence="1">The sequence shown here is derived from an EMBL/GenBank/DDBJ whole genome shotgun (WGS) entry which is preliminary data.</text>
</comment>